<dbReference type="HOGENOM" id="CLU_166804_1_0_11"/>
<dbReference type="STRING" id="247156.NFA_37760"/>
<keyword evidence="3" id="KW-1185">Reference proteome</keyword>
<dbReference type="EMBL" id="AP006618">
    <property type="protein sequence ID" value="BAD58624.1"/>
    <property type="molecule type" value="Genomic_DNA"/>
</dbReference>
<protein>
    <recommendedName>
        <fullName evidence="1">DUF4333 domain-containing protein</fullName>
    </recommendedName>
</protein>
<dbReference type="Proteomes" id="UP000006820">
    <property type="component" value="Chromosome"/>
</dbReference>
<feature type="domain" description="DUF4333" evidence="1">
    <location>
        <begin position="33"/>
        <end position="106"/>
    </location>
</feature>
<evidence type="ECO:0000313" key="3">
    <source>
        <dbReference type="Proteomes" id="UP000006820"/>
    </source>
</evidence>
<accession>Q5YT67</accession>
<evidence type="ECO:0000259" key="1">
    <source>
        <dbReference type="Pfam" id="PF14230"/>
    </source>
</evidence>
<sequence>MNASPHRRRPKGRSCPMKASRVAGLIAFACLSAAGCAVQIGNDTPSVAEADLERSVKETLTQQVGQEPDTIDCPGDLEGEVGNTMRCTLTAGGDTLGLTVTVTSVQDETVNYDVQVDPA</sequence>
<dbReference type="Pfam" id="PF14230">
    <property type="entry name" value="DUF4333"/>
    <property type="match status" value="1"/>
</dbReference>
<dbReference type="KEGG" id="nfa:NFA_37760"/>
<dbReference type="eggNOG" id="ENOG50333I1">
    <property type="taxonomic scope" value="Bacteria"/>
</dbReference>
<name>Q5YT67_NOCFA</name>
<reference evidence="2 3" key="1">
    <citation type="journal article" date="2004" name="Proc. Natl. Acad. Sci. U.S.A.">
        <title>The complete genomic sequence of Nocardia farcinica IFM 10152.</title>
        <authorList>
            <person name="Ishikawa J."/>
            <person name="Yamashita A."/>
            <person name="Mikami Y."/>
            <person name="Hoshino Y."/>
            <person name="Kurita H."/>
            <person name="Hotta K."/>
            <person name="Shiba T."/>
            <person name="Hattori M."/>
        </authorList>
    </citation>
    <scope>NUCLEOTIDE SEQUENCE [LARGE SCALE GENOMIC DNA]</scope>
    <source>
        <strain evidence="2 3">IFM 10152</strain>
    </source>
</reference>
<organism evidence="2 3">
    <name type="scientific">Nocardia farcinica (strain IFM 10152)</name>
    <dbReference type="NCBI Taxonomy" id="247156"/>
    <lineage>
        <taxon>Bacteria</taxon>
        <taxon>Bacillati</taxon>
        <taxon>Actinomycetota</taxon>
        <taxon>Actinomycetes</taxon>
        <taxon>Mycobacteriales</taxon>
        <taxon>Nocardiaceae</taxon>
        <taxon>Nocardia</taxon>
    </lineage>
</organism>
<dbReference type="AlphaFoldDB" id="Q5YT67"/>
<proteinExistence type="predicted"/>
<evidence type="ECO:0000313" key="2">
    <source>
        <dbReference type="EMBL" id="BAD58624.1"/>
    </source>
</evidence>
<gene>
    <name evidence="2" type="ordered locus">NFA_37760</name>
</gene>
<dbReference type="InterPro" id="IPR025637">
    <property type="entry name" value="DUF4333"/>
</dbReference>